<feature type="domain" description="1-deoxy-D-xylulose 5-phosphate reductoisomerase C-terminal" evidence="11">
    <location>
        <begin position="148"/>
        <end position="231"/>
    </location>
</feature>
<feature type="binding site" evidence="9">
    <location>
        <position position="154"/>
    </location>
    <ligand>
        <name>Mn(2+)</name>
        <dbReference type="ChEBI" id="CHEBI:29035"/>
    </ligand>
</feature>
<feature type="binding site" evidence="9">
    <location>
        <position position="220"/>
    </location>
    <ligand>
        <name>1-deoxy-D-xylulose 5-phosphate</name>
        <dbReference type="ChEBI" id="CHEBI:57792"/>
    </ligand>
</feature>
<dbReference type="InterPro" id="IPR026877">
    <property type="entry name" value="DXPR_C"/>
</dbReference>
<keyword evidence="7 9" id="KW-0414">Isoprene biosynthesis</keyword>
<comment type="similarity">
    <text evidence="2 9">Belongs to the DXR family.</text>
</comment>
<dbReference type="Pfam" id="PF08436">
    <property type="entry name" value="DXP_redisom_C"/>
    <property type="match status" value="1"/>
</dbReference>
<feature type="binding site" evidence="9">
    <location>
        <position position="18"/>
    </location>
    <ligand>
        <name>NADPH</name>
        <dbReference type="ChEBI" id="CHEBI:57783"/>
    </ligand>
</feature>
<feature type="binding site" evidence="9">
    <location>
        <position position="127"/>
    </location>
    <ligand>
        <name>1-deoxy-D-xylulose 5-phosphate</name>
        <dbReference type="ChEBI" id="CHEBI:57792"/>
    </ligand>
</feature>
<dbReference type="Proteomes" id="UP000235619">
    <property type="component" value="Unassembled WGS sequence"/>
</dbReference>
<feature type="binding site" evidence="9">
    <location>
        <position position="219"/>
    </location>
    <ligand>
        <name>1-deoxy-D-xylulose 5-phosphate</name>
        <dbReference type="ChEBI" id="CHEBI:57792"/>
    </ligand>
</feature>
<dbReference type="PIRSF" id="PIRSF006205">
    <property type="entry name" value="Dxp_reductismrs"/>
    <property type="match status" value="1"/>
</dbReference>
<feature type="domain" description="DXP reductoisomerase C-terminal" evidence="12">
    <location>
        <begin position="263"/>
        <end position="377"/>
    </location>
</feature>
<dbReference type="NCBIfam" id="TIGR00243">
    <property type="entry name" value="Dxr"/>
    <property type="match status" value="1"/>
</dbReference>
<dbReference type="Gene3D" id="3.40.50.720">
    <property type="entry name" value="NAD(P)-binding Rossmann-like Domain"/>
    <property type="match status" value="1"/>
</dbReference>
<keyword evidence="5 9" id="KW-0560">Oxidoreductase</keyword>
<dbReference type="GO" id="GO:0070402">
    <property type="term" value="F:NADPH binding"/>
    <property type="evidence" value="ECO:0007669"/>
    <property type="project" value="InterPro"/>
</dbReference>
<feature type="binding site" evidence="9">
    <location>
        <position position="223"/>
    </location>
    <ligand>
        <name>1-deoxy-D-xylulose 5-phosphate</name>
        <dbReference type="ChEBI" id="CHEBI:57792"/>
    </ligand>
</feature>
<dbReference type="HAMAP" id="MF_00183">
    <property type="entry name" value="DXP_reductoisom"/>
    <property type="match status" value="1"/>
</dbReference>
<dbReference type="Gene3D" id="1.10.1740.10">
    <property type="match status" value="1"/>
</dbReference>
<dbReference type="SUPFAM" id="SSF69055">
    <property type="entry name" value="1-deoxy-D-xylulose-5-phosphate reductoisomerase, C-terminal domain"/>
    <property type="match status" value="1"/>
</dbReference>
<dbReference type="InterPro" id="IPR013512">
    <property type="entry name" value="DXP_reductoisomerase_N"/>
</dbReference>
<evidence type="ECO:0000313" key="14">
    <source>
        <dbReference type="Proteomes" id="UP000235619"/>
    </source>
</evidence>
<dbReference type="InterPro" id="IPR013644">
    <property type="entry name" value="DXP_reductoisomerase_C"/>
</dbReference>
<evidence type="ECO:0000256" key="9">
    <source>
        <dbReference type="HAMAP-Rule" id="MF_00183"/>
    </source>
</evidence>
<proteinExistence type="inferred from homology"/>
<evidence type="ECO:0000256" key="6">
    <source>
        <dbReference type="ARBA" id="ARBA00023211"/>
    </source>
</evidence>
<evidence type="ECO:0000256" key="3">
    <source>
        <dbReference type="ARBA" id="ARBA00022723"/>
    </source>
</evidence>
<comment type="catalytic activity">
    <reaction evidence="8">
        <text>2-C-methyl-D-erythritol 4-phosphate + NADP(+) = 1-deoxy-D-xylulose 5-phosphate + NADPH + H(+)</text>
        <dbReference type="Rhea" id="RHEA:13717"/>
        <dbReference type="ChEBI" id="CHEBI:15378"/>
        <dbReference type="ChEBI" id="CHEBI:57783"/>
        <dbReference type="ChEBI" id="CHEBI:57792"/>
        <dbReference type="ChEBI" id="CHEBI:58262"/>
        <dbReference type="ChEBI" id="CHEBI:58349"/>
        <dbReference type="EC" id="1.1.1.267"/>
    </reaction>
    <physiologicalReaction direction="right-to-left" evidence="8">
        <dbReference type="Rhea" id="RHEA:13719"/>
    </physiologicalReaction>
</comment>
<comment type="cofactor">
    <cofactor evidence="9">
        <name>Mg(2+)</name>
        <dbReference type="ChEBI" id="CHEBI:18420"/>
    </cofactor>
    <cofactor evidence="9">
        <name>Mn(2+)</name>
        <dbReference type="ChEBI" id="CHEBI:29035"/>
    </cofactor>
</comment>
<reference evidence="13 14" key="1">
    <citation type="submission" date="2018-01" db="EMBL/GenBank/DDBJ databases">
        <title>Metagenomic assembled genomes from two thermal pools in the Uzon Caldera, Kamchatka, Russia.</title>
        <authorList>
            <person name="Wilkins L."/>
            <person name="Ettinger C."/>
        </authorList>
    </citation>
    <scope>NUCLEOTIDE SEQUENCE [LARGE SCALE GENOMIC DNA]</scope>
    <source>
        <strain evidence="13">ARK-04</strain>
    </source>
</reference>
<feature type="binding site" evidence="9">
    <location>
        <position position="15"/>
    </location>
    <ligand>
        <name>NADPH</name>
        <dbReference type="ChEBI" id="CHEBI:57783"/>
    </ligand>
</feature>
<dbReference type="SUPFAM" id="SSF51735">
    <property type="entry name" value="NAD(P)-binding Rossmann-fold domains"/>
    <property type="match status" value="1"/>
</dbReference>
<dbReference type="GO" id="GO:0016853">
    <property type="term" value="F:isomerase activity"/>
    <property type="evidence" value="ECO:0007669"/>
    <property type="project" value="UniProtKB-KW"/>
</dbReference>
<evidence type="ECO:0000259" key="12">
    <source>
        <dbReference type="Pfam" id="PF13288"/>
    </source>
</evidence>
<keyword evidence="4 9" id="KW-0521">NADP</keyword>
<feature type="domain" description="1-deoxy-D-xylulose 5-phosphate reductoisomerase N-terminal" evidence="10">
    <location>
        <begin position="9"/>
        <end position="134"/>
    </location>
</feature>
<dbReference type="InterPro" id="IPR036291">
    <property type="entry name" value="NAD(P)-bd_dom_sf"/>
</dbReference>
<keyword evidence="3 9" id="KW-0479">Metal-binding</keyword>
<dbReference type="UniPathway" id="UPA00056">
    <property type="reaction ID" value="UER00092"/>
</dbReference>
<name>A0A2N7QEV1_9BACT</name>
<feature type="binding site" evidence="9">
    <location>
        <position position="126"/>
    </location>
    <ligand>
        <name>NADPH</name>
        <dbReference type="ChEBI" id="CHEBI:57783"/>
    </ligand>
</feature>
<evidence type="ECO:0000313" key="13">
    <source>
        <dbReference type="EMBL" id="PMP97202.1"/>
    </source>
</evidence>
<feature type="binding site" evidence="9">
    <location>
        <position position="17"/>
    </location>
    <ligand>
        <name>NADPH</name>
        <dbReference type="ChEBI" id="CHEBI:57783"/>
    </ligand>
</feature>
<feature type="binding site" evidence="9">
    <location>
        <position position="223"/>
    </location>
    <ligand>
        <name>Mn(2+)</name>
        <dbReference type="ChEBI" id="CHEBI:29035"/>
    </ligand>
</feature>
<evidence type="ECO:0000256" key="5">
    <source>
        <dbReference type="ARBA" id="ARBA00023002"/>
    </source>
</evidence>
<comment type="pathway">
    <text evidence="1 9">Isoprenoid biosynthesis; isopentenyl diphosphate biosynthesis via DXP pathway; isopentenyl diphosphate from 1-deoxy-D-xylulose 5-phosphate: step 1/6.</text>
</comment>
<dbReference type="EC" id="1.1.1.267" evidence="9"/>
<comment type="function">
    <text evidence="9">Catalyzes the NADPH-dependent rearrangement and reduction of 1-deoxy-D-xylulose-5-phosphate (DXP) to 2-C-methyl-D-erythritol 4-phosphate (MEP).</text>
</comment>
<feature type="binding site" evidence="9">
    <location>
        <position position="154"/>
    </location>
    <ligand>
        <name>1-deoxy-D-xylulose 5-phosphate</name>
        <dbReference type="ChEBI" id="CHEBI:57792"/>
    </ligand>
</feature>
<dbReference type="EMBL" id="PNJD01000225">
    <property type="protein sequence ID" value="PMP97202.1"/>
    <property type="molecule type" value="Genomic_DNA"/>
</dbReference>
<dbReference type="InterPro" id="IPR003821">
    <property type="entry name" value="DXP_reductoisomerase"/>
</dbReference>
<sequence>MNQSRMKNIAIFGATGSIGKSTIEYVKNFSDKFRIVGLTARTKIRELQKLSEIFKVPYIVVEKEEDAKNLKSSLSYRAEVLWGDEGLKELASLELVNTVVIGISGIKALIPTYYALKTGKRVAIANKECIISVGNLLKEVAKICQAELIPVDSEHSAFFQLLQKEKKEYIEKLILTASGGPFYKTPLKDFSKITPEKAIAHPTWKMGKKISVDSATLMNKGFEVLEAMVLFDIPLDKIEVVIHPQSLIHGIVKLIDGCYFMHLSPPDMKIAIAYALNYPERTRIPIVNFDLAKVKKLIFEKPNFRKFPCLKLAYKVGKLGGFYPLILEAADEVVVEAFLSYKITFDKIPYFLEKTLNEFKIPSINLKNVYDALELHERVCEFTKNLIKRY</sequence>
<gene>
    <name evidence="9" type="primary">dxr</name>
    <name evidence="13" type="ORF">C0169_03730</name>
</gene>
<comment type="caution">
    <text evidence="13">The sequence shown here is derived from an EMBL/GenBank/DDBJ whole genome shotgun (WGS) entry which is preliminary data.</text>
</comment>
<feature type="binding site" evidence="9">
    <location>
        <position position="201"/>
    </location>
    <ligand>
        <name>1-deoxy-D-xylulose 5-phosphate</name>
        <dbReference type="ChEBI" id="CHEBI:57792"/>
    </ligand>
</feature>
<evidence type="ECO:0000256" key="2">
    <source>
        <dbReference type="ARBA" id="ARBA00006825"/>
    </source>
</evidence>
<keyword evidence="6 9" id="KW-0464">Manganese</keyword>
<evidence type="ECO:0000256" key="1">
    <source>
        <dbReference type="ARBA" id="ARBA00005094"/>
    </source>
</evidence>
<evidence type="ECO:0000259" key="10">
    <source>
        <dbReference type="Pfam" id="PF02670"/>
    </source>
</evidence>
<keyword evidence="13" id="KW-0413">Isomerase</keyword>
<accession>A0A2N7QEV1</accession>
<feature type="binding site" evidence="9">
    <location>
        <position position="16"/>
    </location>
    <ligand>
        <name>NADPH</name>
        <dbReference type="ChEBI" id="CHEBI:57783"/>
    </ligand>
</feature>
<dbReference type="GO" id="GO:0030604">
    <property type="term" value="F:1-deoxy-D-xylulose-5-phosphate reductoisomerase activity"/>
    <property type="evidence" value="ECO:0007669"/>
    <property type="project" value="UniProtKB-UniRule"/>
</dbReference>
<dbReference type="Pfam" id="PF13288">
    <property type="entry name" value="DXPR_C"/>
    <property type="match status" value="1"/>
</dbReference>
<dbReference type="GO" id="GO:0051484">
    <property type="term" value="P:isopentenyl diphosphate biosynthetic process, methylerythritol 4-phosphate pathway involved in terpenoid biosynthetic process"/>
    <property type="evidence" value="ECO:0007669"/>
    <property type="project" value="TreeGrafter"/>
</dbReference>
<feature type="binding site" evidence="9">
    <location>
        <position position="178"/>
    </location>
    <ligand>
        <name>1-deoxy-D-xylulose 5-phosphate</name>
        <dbReference type="ChEBI" id="CHEBI:57792"/>
    </ligand>
</feature>
<feature type="binding site" evidence="9">
    <location>
        <position position="128"/>
    </location>
    <ligand>
        <name>NADPH</name>
        <dbReference type="ChEBI" id="CHEBI:57783"/>
    </ligand>
</feature>
<dbReference type="AlphaFoldDB" id="A0A2N7QEV1"/>
<dbReference type="GO" id="GO:0030145">
    <property type="term" value="F:manganese ion binding"/>
    <property type="evidence" value="ECO:0007669"/>
    <property type="project" value="TreeGrafter"/>
</dbReference>
<dbReference type="Pfam" id="PF02670">
    <property type="entry name" value="DXP_reductoisom"/>
    <property type="match status" value="1"/>
</dbReference>
<evidence type="ECO:0000259" key="11">
    <source>
        <dbReference type="Pfam" id="PF08436"/>
    </source>
</evidence>
<dbReference type="PANTHER" id="PTHR30525:SF0">
    <property type="entry name" value="1-DEOXY-D-XYLULOSE 5-PHOSPHATE REDUCTOISOMERASE, CHLOROPLASTIC"/>
    <property type="match status" value="1"/>
</dbReference>
<comment type="caution">
    <text evidence="9">Lacks conserved residue(s) required for the propagation of feature annotation.</text>
</comment>
<evidence type="ECO:0000256" key="4">
    <source>
        <dbReference type="ARBA" id="ARBA00022857"/>
    </source>
</evidence>
<feature type="binding site" evidence="9">
    <location>
        <position position="214"/>
    </location>
    <ligand>
        <name>1-deoxy-D-xylulose 5-phosphate</name>
        <dbReference type="ChEBI" id="CHEBI:57792"/>
    </ligand>
</feature>
<evidence type="ECO:0000256" key="8">
    <source>
        <dbReference type="ARBA" id="ARBA00048543"/>
    </source>
</evidence>
<dbReference type="PANTHER" id="PTHR30525">
    <property type="entry name" value="1-DEOXY-D-XYLULOSE 5-PHOSPHATE REDUCTOISOMERASE"/>
    <property type="match status" value="1"/>
</dbReference>
<dbReference type="InterPro" id="IPR036169">
    <property type="entry name" value="DXPR_C_sf"/>
</dbReference>
<feature type="binding site" evidence="9">
    <location>
        <position position="153"/>
    </location>
    <ligand>
        <name>1-deoxy-D-xylulose 5-phosphate</name>
        <dbReference type="ChEBI" id="CHEBI:57792"/>
    </ligand>
</feature>
<evidence type="ECO:0000256" key="7">
    <source>
        <dbReference type="ARBA" id="ARBA00023229"/>
    </source>
</evidence>
<keyword evidence="9" id="KW-0460">Magnesium</keyword>
<protein>
    <recommendedName>
        <fullName evidence="9">1-deoxy-D-xylulose 5-phosphate reductoisomerase</fullName>
        <shortName evidence="9">DXP reductoisomerase</shortName>
        <ecNumber evidence="9">1.1.1.267</ecNumber>
    </recommendedName>
    <alternativeName>
        <fullName evidence="9">1-deoxyxylulose-5-phosphate reductoisomerase</fullName>
    </alternativeName>
    <alternativeName>
        <fullName evidence="9">2-C-methyl-D-erythritol 4-phosphate synthase</fullName>
    </alternativeName>
</protein>
<feature type="binding site" evidence="9">
    <location>
        <position position="207"/>
    </location>
    <ligand>
        <name>NADPH</name>
        <dbReference type="ChEBI" id="CHEBI:57783"/>
    </ligand>
</feature>
<organism evidence="13 14">
    <name type="scientific">Thermodesulfobacterium geofontis</name>
    <dbReference type="NCBI Taxonomy" id="1295609"/>
    <lineage>
        <taxon>Bacteria</taxon>
        <taxon>Pseudomonadati</taxon>
        <taxon>Thermodesulfobacteriota</taxon>
        <taxon>Thermodesulfobacteria</taxon>
        <taxon>Thermodesulfobacteriales</taxon>
        <taxon>Thermodesulfobacteriaceae</taxon>
        <taxon>Thermodesulfobacterium</taxon>
    </lineage>
</organism>
<dbReference type="SUPFAM" id="SSF55347">
    <property type="entry name" value="Glyceraldehyde-3-phosphate dehydrogenase-like, C-terminal domain"/>
    <property type="match status" value="1"/>
</dbReference>
<feature type="binding site" evidence="9">
    <location>
        <position position="152"/>
    </location>
    <ligand>
        <name>Mn(2+)</name>
        <dbReference type="ChEBI" id="CHEBI:29035"/>
    </ligand>
</feature>
<dbReference type="FunFam" id="3.40.50.720:FF:000045">
    <property type="entry name" value="1-deoxy-D-xylulose 5-phosphate reductoisomerase"/>
    <property type="match status" value="1"/>
</dbReference>